<keyword evidence="3" id="KW-1185">Reference proteome</keyword>
<feature type="signal peptide" evidence="1">
    <location>
        <begin position="1"/>
        <end position="28"/>
    </location>
</feature>
<organism evidence="2 3">
    <name type="scientific">Rhododendron griersonianum</name>
    <dbReference type="NCBI Taxonomy" id="479676"/>
    <lineage>
        <taxon>Eukaryota</taxon>
        <taxon>Viridiplantae</taxon>
        <taxon>Streptophyta</taxon>
        <taxon>Embryophyta</taxon>
        <taxon>Tracheophyta</taxon>
        <taxon>Spermatophyta</taxon>
        <taxon>Magnoliopsida</taxon>
        <taxon>eudicotyledons</taxon>
        <taxon>Gunneridae</taxon>
        <taxon>Pentapetalae</taxon>
        <taxon>asterids</taxon>
        <taxon>Ericales</taxon>
        <taxon>Ericaceae</taxon>
        <taxon>Ericoideae</taxon>
        <taxon>Rhodoreae</taxon>
        <taxon>Rhododendron</taxon>
    </lineage>
</organism>
<dbReference type="EMBL" id="JACTNZ010000002">
    <property type="protein sequence ID" value="KAG5561775.1"/>
    <property type="molecule type" value="Genomic_DNA"/>
</dbReference>
<evidence type="ECO:0000313" key="3">
    <source>
        <dbReference type="Proteomes" id="UP000823749"/>
    </source>
</evidence>
<proteinExistence type="predicted"/>
<accession>A0AAV6L9P6</accession>
<dbReference type="AlphaFoldDB" id="A0AAV6L9P6"/>
<reference evidence="2" key="1">
    <citation type="submission" date="2020-08" db="EMBL/GenBank/DDBJ databases">
        <title>Plant Genome Project.</title>
        <authorList>
            <person name="Zhang R.-G."/>
        </authorList>
    </citation>
    <scope>NUCLEOTIDE SEQUENCE</scope>
    <source>
        <strain evidence="2">WSP0</strain>
        <tissue evidence="2">Leaf</tissue>
    </source>
</reference>
<sequence length="98" mass="10739">MRLSCAGSFNSAFLGCSWEFWCSGVVFGTSPWSRGLVVLLAVTCQSLKCQQGSHWCDLPMLVGFARRWFLVGFVVPSDMGVPALTSSRHHKATNPSNK</sequence>
<evidence type="ECO:0008006" key="4">
    <source>
        <dbReference type="Google" id="ProtNLM"/>
    </source>
</evidence>
<gene>
    <name evidence="2" type="ORF">RHGRI_004722</name>
</gene>
<dbReference type="PROSITE" id="PS51257">
    <property type="entry name" value="PROKAR_LIPOPROTEIN"/>
    <property type="match status" value="1"/>
</dbReference>
<keyword evidence="1" id="KW-0732">Signal</keyword>
<protein>
    <recommendedName>
        <fullName evidence="4">Secreted protein</fullName>
    </recommendedName>
</protein>
<feature type="chain" id="PRO_5043652760" description="Secreted protein" evidence="1">
    <location>
        <begin position="29"/>
        <end position="98"/>
    </location>
</feature>
<name>A0AAV6L9P6_9ERIC</name>
<evidence type="ECO:0000256" key="1">
    <source>
        <dbReference type="SAM" id="SignalP"/>
    </source>
</evidence>
<comment type="caution">
    <text evidence="2">The sequence shown here is derived from an EMBL/GenBank/DDBJ whole genome shotgun (WGS) entry which is preliminary data.</text>
</comment>
<evidence type="ECO:0000313" key="2">
    <source>
        <dbReference type="EMBL" id="KAG5561775.1"/>
    </source>
</evidence>
<dbReference type="Proteomes" id="UP000823749">
    <property type="component" value="Chromosome 2"/>
</dbReference>